<dbReference type="InterPro" id="IPR011055">
    <property type="entry name" value="Dup_hybrid_motif"/>
</dbReference>
<evidence type="ECO:0000313" key="4">
    <source>
        <dbReference type="Proteomes" id="UP000183410"/>
    </source>
</evidence>
<keyword evidence="4" id="KW-1185">Reference proteome</keyword>
<dbReference type="EMBL" id="FONN01000003">
    <property type="protein sequence ID" value="SFE49460.1"/>
    <property type="molecule type" value="Genomic_DNA"/>
</dbReference>
<sequence length="312" mass="35134">MMDTKEAVRRRREEKIRRLMEQPVRDGFMQERLSRAEYSVPAAPPSYPPLDKEERDPEKMWKESPNPWDGWTQIQDDQRSRTSRMDYRYGNESGEPPYREPPEGGRPNSFFRELRWKMIAAAALFAGIWGLYQTDQDWALESRAYVAQALHDELDFASAAKWYKETFAGAPTFIPIFQEEQKEATAAEGTVKLPIVSPLEGGAIVRTFAELLNGVELAGSSEEAVNAVETGRVLVVSEPSDNGVTVVVQHADERVSVYGKLGYASVSVNDWVEAGDQVGNLRRASGEEPSLLYFAIKQKDRYIDPVSVIPLG</sequence>
<gene>
    <name evidence="3" type="ORF">SAMN04487969_10366</name>
</gene>
<evidence type="ECO:0000256" key="1">
    <source>
        <dbReference type="SAM" id="MobiDB-lite"/>
    </source>
</evidence>
<dbReference type="InterPro" id="IPR050570">
    <property type="entry name" value="Cell_wall_metabolism_enzyme"/>
</dbReference>
<name>A0A1I2B2S3_9BACL</name>
<protein>
    <submittedName>
        <fullName evidence="3">Stage IV sporulation protein FA</fullName>
    </submittedName>
</protein>
<dbReference type="CDD" id="cd12797">
    <property type="entry name" value="M23_peptidase"/>
    <property type="match status" value="1"/>
</dbReference>
<dbReference type="RefSeq" id="WP_046229378.1">
    <property type="nucleotide sequence ID" value="NZ_FONN01000003.1"/>
</dbReference>
<organism evidence="3 4">
    <name type="scientific">Paenibacillus algorifonticola</name>
    <dbReference type="NCBI Taxonomy" id="684063"/>
    <lineage>
        <taxon>Bacteria</taxon>
        <taxon>Bacillati</taxon>
        <taxon>Bacillota</taxon>
        <taxon>Bacilli</taxon>
        <taxon>Bacillales</taxon>
        <taxon>Paenibacillaceae</taxon>
        <taxon>Paenibacillus</taxon>
    </lineage>
</organism>
<reference evidence="4" key="1">
    <citation type="submission" date="2016-10" db="EMBL/GenBank/DDBJ databases">
        <authorList>
            <person name="Varghese N."/>
            <person name="Submissions S."/>
        </authorList>
    </citation>
    <scope>NUCLEOTIDE SEQUENCE [LARGE SCALE GENOMIC DNA]</scope>
    <source>
        <strain evidence="4">CGMCC 1.10223</strain>
    </source>
</reference>
<accession>A0A1I2B2S3</accession>
<dbReference type="SUPFAM" id="SSF51261">
    <property type="entry name" value="Duplicated hybrid motif"/>
    <property type="match status" value="1"/>
</dbReference>
<feature type="region of interest" description="Disordered" evidence="1">
    <location>
        <begin position="35"/>
        <end position="106"/>
    </location>
</feature>
<dbReference type="OrthoDB" id="2986589at2"/>
<feature type="compositionally biased region" description="Basic and acidic residues" evidence="1">
    <location>
        <begin position="50"/>
        <end position="62"/>
    </location>
</feature>
<proteinExistence type="predicted"/>
<feature type="domain" description="M23ase beta-sheet core" evidence="2">
    <location>
        <begin position="213"/>
        <end position="305"/>
    </location>
</feature>
<dbReference type="Proteomes" id="UP000183410">
    <property type="component" value="Unassembled WGS sequence"/>
</dbReference>
<evidence type="ECO:0000313" key="3">
    <source>
        <dbReference type="EMBL" id="SFE49460.1"/>
    </source>
</evidence>
<dbReference type="InterPro" id="IPR016047">
    <property type="entry name" value="M23ase_b-sheet_dom"/>
</dbReference>
<dbReference type="Gene3D" id="2.70.70.10">
    <property type="entry name" value="Glucose Permease (Domain IIA)"/>
    <property type="match status" value="1"/>
</dbReference>
<dbReference type="PANTHER" id="PTHR21666">
    <property type="entry name" value="PEPTIDASE-RELATED"/>
    <property type="match status" value="1"/>
</dbReference>
<dbReference type="GO" id="GO:0004222">
    <property type="term" value="F:metalloendopeptidase activity"/>
    <property type="evidence" value="ECO:0007669"/>
    <property type="project" value="TreeGrafter"/>
</dbReference>
<evidence type="ECO:0000259" key="2">
    <source>
        <dbReference type="Pfam" id="PF01551"/>
    </source>
</evidence>
<dbReference type="Pfam" id="PF01551">
    <property type="entry name" value="Peptidase_M23"/>
    <property type="match status" value="1"/>
</dbReference>
<dbReference type="AlphaFoldDB" id="A0A1I2B2S3"/>
<feature type="compositionally biased region" description="Basic and acidic residues" evidence="1">
    <location>
        <begin position="76"/>
        <end position="89"/>
    </location>
</feature>
<dbReference type="PANTHER" id="PTHR21666:SF274">
    <property type="entry name" value="STAGE IV SPORULATION PROTEIN FA"/>
    <property type="match status" value="1"/>
</dbReference>